<evidence type="ECO:0000313" key="1">
    <source>
        <dbReference type="EMBL" id="MXQ54743.1"/>
    </source>
</evidence>
<protein>
    <submittedName>
        <fullName evidence="1">Uncharacterized protein</fullName>
    </submittedName>
</protein>
<proteinExistence type="predicted"/>
<dbReference type="AlphaFoldDB" id="A0A6I4VUR8"/>
<comment type="caution">
    <text evidence="1">The sequence shown here is derived from an EMBL/GenBank/DDBJ whole genome shotgun (WGS) entry which is preliminary data.</text>
</comment>
<dbReference type="EMBL" id="WUUL01000009">
    <property type="protein sequence ID" value="MXQ54743.1"/>
    <property type="molecule type" value="Genomic_DNA"/>
</dbReference>
<dbReference type="RefSeq" id="WP_160802096.1">
    <property type="nucleotide sequence ID" value="NZ_WUUL01000009.1"/>
</dbReference>
<organism evidence="1 2">
    <name type="scientific">Shimazuella alba</name>
    <dbReference type="NCBI Taxonomy" id="2690964"/>
    <lineage>
        <taxon>Bacteria</taxon>
        <taxon>Bacillati</taxon>
        <taxon>Bacillota</taxon>
        <taxon>Bacilli</taxon>
        <taxon>Bacillales</taxon>
        <taxon>Thermoactinomycetaceae</taxon>
        <taxon>Shimazuella</taxon>
    </lineage>
</organism>
<evidence type="ECO:0000313" key="2">
    <source>
        <dbReference type="Proteomes" id="UP000430692"/>
    </source>
</evidence>
<sequence>MEQETNKRNNPLLPSILPDEVVQLTVAGTGKKVRGFWEFIKHCSSYRLDTDLNPVFDKQDNREKMHIVMQLTETPARSISEDKTVSKVQIQAQNGQTILFTMLDTKVIEMLDGIVYIQGANFDIFACPTHVRQKDREVVEIEEINSTVEQ</sequence>
<keyword evidence="2" id="KW-1185">Reference proteome</keyword>
<accession>A0A6I4VUR8</accession>
<name>A0A6I4VUR8_9BACL</name>
<gene>
    <name evidence="1" type="ORF">GSM42_13665</name>
</gene>
<dbReference type="Proteomes" id="UP000430692">
    <property type="component" value="Unassembled WGS sequence"/>
</dbReference>
<reference evidence="1 2" key="1">
    <citation type="submission" date="2019-12" db="EMBL/GenBank/DDBJ databases">
        <title>Whole-genome analyses of novel actinobacteria.</title>
        <authorList>
            <person name="Sahin N."/>
            <person name="Saygin H."/>
        </authorList>
    </citation>
    <scope>NUCLEOTIDE SEQUENCE [LARGE SCALE GENOMIC DNA]</scope>
    <source>
        <strain evidence="1 2">KC615</strain>
    </source>
</reference>